<feature type="region of interest" description="Disordered" evidence="7">
    <location>
        <begin position="1"/>
        <end position="80"/>
    </location>
</feature>
<accession>A0A0A9FJH0</accession>
<keyword evidence="4" id="KW-0805">Transcription regulation</keyword>
<keyword evidence="5" id="KW-0804">Transcription</keyword>
<feature type="compositionally biased region" description="Polar residues" evidence="7">
    <location>
        <begin position="55"/>
        <end position="80"/>
    </location>
</feature>
<evidence type="ECO:0000256" key="5">
    <source>
        <dbReference type="ARBA" id="ARBA00023163"/>
    </source>
</evidence>
<dbReference type="SMART" id="SM00614">
    <property type="entry name" value="ZnF_BED"/>
    <property type="match status" value="1"/>
</dbReference>
<evidence type="ECO:0000256" key="7">
    <source>
        <dbReference type="SAM" id="MobiDB-lite"/>
    </source>
</evidence>
<dbReference type="PANTHER" id="PTHR46481:SF8">
    <property type="entry name" value="ZINC FINGER BED DOMAIN-CONTAINING PROTEIN RICESLEEPER 1-LIKE"/>
    <property type="match status" value="1"/>
</dbReference>
<dbReference type="InterPro" id="IPR012337">
    <property type="entry name" value="RNaseH-like_sf"/>
</dbReference>
<dbReference type="PROSITE" id="PS50808">
    <property type="entry name" value="ZF_BED"/>
    <property type="match status" value="1"/>
</dbReference>
<evidence type="ECO:0000259" key="8">
    <source>
        <dbReference type="PROSITE" id="PS50808"/>
    </source>
</evidence>
<keyword evidence="3" id="KW-0862">Zinc</keyword>
<evidence type="ECO:0000313" key="9">
    <source>
        <dbReference type="EMBL" id="JAE10271.1"/>
    </source>
</evidence>
<dbReference type="AlphaFoldDB" id="A0A0A9FJH0"/>
<keyword evidence="2 6" id="KW-0863">Zinc-finger</keyword>
<name>A0A0A9FJH0_ARUDO</name>
<evidence type="ECO:0000256" key="4">
    <source>
        <dbReference type="ARBA" id="ARBA00023015"/>
    </source>
</evidence>
<dbReference type="GO" id="GO:0003677">
    <property type="term" value="F:DNA binding"/>
    <property type="evidence" value="ECO:0007669"/>
    <property type="project" value="InterPro"/>
</dbReference>
<dbReference type="InterPro" id="IPR052035">
    <property type="entry name" value="ZnF_BED_domain_contain"/>
</dbReference>
<dbReference type="SUPFAM" id="SSF53098">
    <property type="entry name" value="Ribonuclease H-like"/>
    <property type="match status" value="1"/>
</dbReference>
<sequence length="348" mass="39772">MSGHTSMENDLDSTASTPPSLVGIGSDHPSTKPTVRPESQARTTKSIGANRRVNFHTSEIRGQTSEVDRQSNSTSTKTSPVRITKHLKIKRRQGSRVSLDVWDHFTPEESEDGPVAMCNYCGQVYKCNRSVHGTSTLRKHVMDLCTDSPFWDPKRRRKLSFGGQEHHFNIEDFRTALAKMIILDEMPFRVVEGEGFKCYSKTLEPRFDLPSRTTVARDCLKIYIEEKARLKKSMKGHRICLTTDTWVSIQNLSYMSLTAHWVDSDWNLHKRILNFCLVSDHKGETLAEKLEECLLEWDIGNIFTLPVDNASSNDVVVSYLKAISKDWEGVILKNEFLHIRCCMLCPYR</sequence>
<dbReference type="GO" id="GO:0008270">
    <property type="term" value="F:zinc ion binding"/>
    <property type="evidence" value="ECO:0007669"/>
    <property type="project" value="UniProtKB-KW"/>
</dbReference>
<reference evidence="9" key="1">
    <citation type="submission" date="2014-09" db="EMBL/GenBank/DDBJ databases">
        <authorList>
            <person name="Magalhaes I.L.F."/>
            <person name="Oliveira U."/>
            <person name="Santos F.R."/>
            <person name="Vidigal T.H.D.A."/>
            <person name="Brescovit A.D."/>
            <person name="Santos A.J."/>
        </authorList>
    </citation>
    <scope>NUCLEOTIDE SEQUENCE</scope>
    <source>
        <tissue evidence="9">Shoot tissue taken approximately 20 cm above the soil surface</tissue>
    </source>
</reference>
<feature type="compositionally biased region" description="Polar residues" evidence="7">
    <location>
        <begin position="1"/>
        <end position="19"/>
    </location>
</feature>
<evidence type="ECO:0000256" key="2">
    <source>
        <dbReference type="ARBA" id="ARBA00022771"/>
    </source>
</evidence>
<dbReference type="SUPFAM" id="SSF140996">
    <property type="entry name" value="Hermes dimerisation domain"/>
    <property type="match status" value="1"/>
</dbReference>
<organism evidence="9">
    <name type="scientific">Arundo donax</name>
    <name type="common">Giant reed</name>
    <name type="synonym">Donax arundinaceus</name>
    <dbReference type="NCBI Taxonomy" id="35708"/>
    <lineage>
        <taxon>Eukaryota</taxon>
        <taxon>Viridiplantae</taxon>
        <taxon>Streptophyta</taxon>
        <taxon>Embryophyta</taxon>
        <taxon>Tracheophyta</taxon>
        <taxon>Spermatophyta</taxon>
        <taxon>Magnoliopsida</taxon>
        <taxon>Liliopsida</taxon>
        <taxon>Poales</taxon>
        <taxon>Poaceae</taxon>
        <taxon>PACMAD clade</taxon>
        <taxon>Arundinoideae</taxon>
        <taxon>Arundineae</taxon>
        <taxon>Arundo</taxon>
    </lineage>
</organism>
<evidence type="ECO:0000256" key="3">
    <source>
        <dbReference type="ARBA" id="ARBA00022833"/>
    </source>
</evidence>
<evidence type="ECO:0000256" key="1">
    <source>
        <dbReference type="ARBA" id="ARBA00022723"/>
    </source>
</evidence>
<dbReference type="PANTHER" id="PTHR46481">
    <property type="entry name" value="ZINC FINGER BED DOMAIN-CONTAINING PROTEIN 4"/>
    <property type="match status" value="1"/>
</dbReference>
<dbReference type="InterPro" id="IPR036236">
    <property type="entry name" value="Znf_C2H2_sf"/>
</dbReference>
<reference evidence="9" key="2">
    <citation type="journal article" date="2015" name="Data Brief">
        <title>Shoot transcriptome of the giant reed, Arundo donax.</title>
        <authorList>
            <person name="Barrero R.A."/>
            <person name="Guerrero F.D."/>
            <person name="Moolhuijzen P."/>
            <person name="Goolsby J.A."/>
            <person name="Tidwell J."/>
            <person name="Bellgard S.E."/>
            <person name="Bellgard M.I."/>
        </authorList>
    </citation>
    <scope>NUCLEOTIDE SEQUENCE</scope>
    <source>
        <tissue evidence="9">Shoot tissue taken approximately 20 cm above the soil surface</tissue>
    </source>
</reference>
<feature type="domain" description="BED-type" evidence="8">
    <location>
        <begin position="96"/>
        <end position="145"/>
    </location>
</feature>
<dbReference type="InterPro" id="IPR003656">
    <property type="entry name" value="Znf_BED"/>
</dbReference>
<dbReference type="EMBL" id="GBRH01187625">
    <property type="protein sequence ID" value="JAE10271.1"/>
    <property type="molecule type" value="Transcribed_RNA"/>
</dbReference>
<dbReference type="Pfam" id="PF02892">
    <property type="entry name" value="zf-BED"/>
    <property type="match status" value="1"/>
</dbReference>
<protein>
    <recommendedName>
        <fullName evidence="8">BED-type domain-containing protein</fullName>
    </recommendedName>
</protein>
<proteinExistence type="predicted"/>
<dbReference type="SUPFAM" id="SSF57667">
    <property type="entry name" value="beta-beta-alpha zinc fingers"/>
    <property type="match status" value="1"/>
</dbReference>
<evidence type="ECO:0000256" key="6">
    <source>
        <dbReference type="PROSITE-ProRule" id="PRU00027"/>
    </source>
</evidence>
<keyword evidence="1" id="KW-0479">Metal-binding</keyword>